<organismHost>
    <name type="scientific">Phacochoerus africanus</name>
    <name type="common">Warthog</name>
    <dbReference type="NCBI Taxonomy" id="41426"/>
</organismHost>
<organismHost>
    <name type="scientific">Phacochoerus aethiopicus</name>
    <name type="common">Warthog</name>
    <dbReference type="NCBI Taxonomy" id="85517"/>
</organismHost>
<gene>
    <name evidence="1" type="primary">MGF 110-3L</name>
</gene>
<organismHost>
    <name type="scientific">Ornithodoros</name>
    <name type="common">relapsing fever ticks</name>
    <dbReference type="NCBI Taxonomy" id="6937"/>
</organismHost>
<dbReference type="Proteomes" id="UP000663362">
    <property type="component" value="Segment"/>
</dbReference>
<organism evidence="1">
    <name type="scientific">African swine fever virus</name>
    <name type="common">ASFV</name>
    <dbReference type="NCBI Taxonomy" id="10497"/>
    <lineage>
        <taxon>Viruses</taxon>
        <taxon>Varidnaviria</taxon>
        <taxon>Bamfordvirae</taxon>
        <taxon>Nucleocytoviricota</taxon>
        <taxon>Pokkesviricetes</taxon>
        <taxon>Asfuvirales</taxon>
        <taxon>Asfarviridae</taxon>
        <taxon>Asfivirus</taxon>
        <taxon>Asfivirus haemorrhagiae</taxon>
    </lineage>
</organism>
<dbReference type="EMBL" id="MT956648">
    <property type="protein sequence ID" value="QRY19033.1"/>
    <property type="molecule type" value="Genomic_DNA"/>
</dbReference>
<organismHost>
    <name type="scientific">Potamochoerus larvatus</name>
    <name type="common">Bushpig</name>
    <dbReference type="NCBI Taxonomy" id="273792"/>
</organismHost>
<proteinExistence type="predicted"/>
<dbReference type="InterPro" id="IPR004848">
    <property type="entry name" value="ASFV_fam_110"/>
</dbReference>
<sequence>MLVIFLAILGLLANQVFGLPAKNAGHLYSTENPPEEELGFWCTYMESCRFCWDCEHGICKNKVNESMLWIIENSYLTTCAVSRWYDQCMYEEGNANHYHTMDCSNPVPHNRPHRLGMKIYEIEDL</sequence>
<dbReference type="Pfam" id="PF01639">
    <property type="entry name" value="v110"/>
    <property type="match status" value="1"/>
</dbReference>
<organismHost>
    <name type="scientific">Ornithodoros moubata</name>
    <name type="common">Soft tick</name>
    <name type="synonym">Argasid tick</name>
    <dbReference type="NCBI Taxonomy" id="6938"/>
</organismHost>
<name>A0A894ZYS1_ASF</name>
<organismHost>
    <name type="scientific">Sus scrofa</name>
    <name type="common">Pig</name>
    <dbReference type="NCBI Taxonomy" id="9823"/>
</organismHost>
<protein>
    <submittedName>
        <fullName evidence="1">MGF 110-3L</fullName>
    </submittedName>
</protein>
<reference evidence="1" key="1">
    <citation type="journal article" name="Virol. J.">
        <title>The first complete genome sequence of the African swine fever virus genotype X and serogroup 7 isolated in domestic pigs from the Democratic Republic of Congo.</title>
        <authorList>
            <person name="Bisimwa P.N."/>
            <person name="Ongus J.R."/>
            <person name="Steinaa L."/>
            <person name="Bisimwa E.B."/>
            <person name="Bochere E."/>
            <person name="Machuka E.M."/>
            <person name="Entfellner J.D."/>
            <person name="Okoth E."/>
            <person name="Pelle R."/>
        </authorList>
    </citation>
    <scope>NUCLEOTIDE SEQUENCE</scope>
    <source>
        <strain evidence="1">Uvira B53</strain>
    </source>
</reference>
<evidence type="ECO:0000313" key="1">
    <source>
        <dbReference type="EMBL" id="QRY19033.1"/>
    </source>
</evidence>
<accession>A0A894ZYS1</accession>